<dbReference type="STRING" id="765698.Mesci_4078"/>
<dbReference type="EMBL" id="CP002447">
    <property type="protein sequence ID" value="ADV13191.1"/>
    <property type="molecule type" value="Genomic_DNA"/>
</dbReference>
<proteinExistence type="predicted"/>
<dbReference type="HOGENOM" id="CLU_1568891_0_0_5"/>
<organism evidence="1 2">
    <name type="scientific">Mesorhizobium ciceri biovar biserrulae (strain HAMBI 2942 / LMG 23838 / WSM1271)</name>
    <dbReference type="NCBI Taxonomy" id="765698"/>
    <lineage>
        <taxon>Bacteria</taxon>
        <taxon>Pseudomonadati</taxon>
        <taxon>Pseudomonadota</taxon>
        <taxon>Alphaproteobacteria</taxon>
        <taxon>Hyphomicrobiales</taxon>
        <taxon>Phyllobacteriaceae</taxon>
        <taxon>Mesorhizobium</taxon>
    </lineage>
</organism>
<dbReference type="KEGG" id="mci:Mesci_4078"/>
<dbReference type="eggNOG" id="ENOG50349EH">
    <property type="taxonomic scope" value="Bacteria"/>
</dbReference>
<evidence type="ECO:0000313" key="1">
    <source>
        <dbReference type="EMBL" id="ADV13191.1"/>
    </source>
</evidence>
<dbReference type="PATRIC" id="fig|765698.3.peg.4569"/>
<accession>E8TBZ8</accession>
<sequence>MRSAEFLREPDEKPSRPSNVAEPIHVSILDNFAFEPRTAIAEPFERPVNVVHGEHDAEVAEGVNRGIAVIRDDRRREEAGQFEPAVAVRRPHHGNLDALIAQSSDTSGPFSFDRGPPFELKAELAKETNRLFEVIDDDSYVVHPFERHVFSLQGVVQVVNSLGCLPAEQV</sequence>
<protein>
    <submittedName>
        <fullName evidence="1">Uncharacterized protein</fullName>
    </submittedName>
</protein>
<evidence type="ECO:0000313" key="2">
    <source>
        <dbReference type="Proteomes" id="UP000007471"/>
    </source>
</evidence>
<dbReference type="Proteomes" id="UP000007471">
    <property type="component" value="Chromosome"/>
</dbReference>
<gene>
    <name evidence="1" type="ordered locus">Mesci_4078</name>
</gene>
<name>E8TBZ8_MESCW</name>
<reference evidence="2" key="1">
    <citation type="submission" date="2011-01" db="EMBL/GenBank/DDBJ databases">
        <title>Complete sequence of chromosome of Mesorhizobium ciceri bv. biserrulae WSM1271.</title>
        <authorList>
            <person name="Lucas S."/>
            <person name="Copeland A."/>
            <person name="Lapidus A."/>
            <person name="Cheng J.-F."/>
            <person name="Goodwin L."/>
            <person name="Pitluck S."/>
            <person name="Teshima H."/>
            <person name="Detter J.C."/>
            <person name="Han C."/>
            <person name="Tapia R."/>
            <person name="Land M."/>
            <person name="Hauser L."/>
            <person name="Kyrpides N."/>
            <person name="Ivanova N."/>
            <person name="Nandasena K."/>
            <person name="Reeve W.G."/>
            <person name="Howieson J.G."/>
            <person name="O'Hara G."/>
            <person name="Tiwari R.P."/>
            <person name="Woyke T."/>
        </authorList>
    </citation>
    <scope>NUCLEOTIDE SEQUENCE [LARGE SCALE GENOMIC DNA]</scope>
    <source>
        <strain evidence="2">HAMBI 2942 / LMG 23838 / WSM1271</strain>
    </source>
</reference>
<dbReference type="AlphaFoldDB" id="E8TBZ8"/>